<reference evidence="1" key="1">
    <citation type="submission" date="2021-06" db="EMBL/GenBank/DDBJ databases">
        <authorList>
            <person name="Hodson N. C."/>
            <person name="Mongue J. A."/>
            <person name="Jaron S. K."/>
        </authorList>
    </citation>
    <scope>NUCLEOTIDE SEQUENCE</scope>
</reference>
<accession>A0A8J2K1J2</accession>
<name>A0A8J2K1J2_9HEXA</name>
<gene>
    <name evidence="1" type="ORF">AFUS01_LOCUS14864</name>
</gene>
<keyword evidence="2" id="KW-1185">Reference proteome</keyword>
<dbReference type="EMBL" id="CAJVCH010128675">
    <property type="protein sequence ID" value="CAG7725926.1"/>
    <property type="molecule type" value="Genomic_DNA"/>
</dbReference>
<feature type="non-terminal residue" evidence="1">
    <location>
        <position position="1"/>
    </location>
</feature>
<organism evidence="1 2">
    <name type="scientific">Allacma fusca</name>
    <dbReference type="NCBI Taxonomy" id="39272"/>
    <lineage>
        <taxon>Eukaryota</taxon>
        <taxon>Metazoa</taxon>
        <taxon>Ecdysozoa</taxon>
        <taxon>Arthropoda</taxon>
        <taxon>Hexapoda</taxon>
        <taxon>Collembola</taxon>
        <taxon>Symphypleona</taxon>
        <taxon>Sminthuridae</taxon>
        <taxon>Allacma</taxon>
    </lineage>
</organism>
<evidence type="ECO:0000313" key="1">
    <source>
        <dbReference type="EMBL" id="CAG7725926.1"/>
    </source>
</evidence>
<proteinExistence type="predicted"/>
<dbReference type="AlphaFoldDB" id="A0A8J2K1J2"/>
<comment type="caution">
    <text evidence="1">The sequence shown here is derived from an EMBL/GenBank/DDBJ whole genome shotgun (WGS) entry which is preliminary data.</text>
</comment>
<sequence length="86" mass="9621">FPIQGYLYMHMRTHEKEAAAAAGLPVKSKPRWKKKLDAPNLTESVPTLGGHTSFVQQEVVGAVHTLEPSFLLSHNCFNIINCHQRP</sequence>
<protein>
    <submittedName>
        <fullName evidence="1">Uncharacterized protein</fullName>
    </submittedName>
</protein>
<evidence type="ECO:0000313" key="2">
    <source>
        <dbReference type="Proteomes" id="UP000708208"/>
    </source>
</evidence>
<dbReference type="Proteomes" id="UP000708208">
    <property type="component" value="Unassembled WGS sequence"/>
</dbReference>